<evidence type="ECO:0000313" key="2">
    <source>
        <dbReference type="Proteomes" id="UP000187735"/>
    </source>
</evidence>
<dbReference type="EMBL" id="CP017641">
    <property type="protein sequence ID" value="APZ95857.1"/>
    <property type="molecule type" value="Genomic_DNA"/>
</dbReference>
<dbReference type="STRING" id="1891926.Fuma_05520"/>
<sequence length="89" mass="10087">MTVVTNQEFLEARERCTRLVACPDGMLRTATLPPTFWEAIHWLEAAEGITQKEVAGYAMEEISLQDDMTCFSEALRCVVLFLTKPWGDC</sequence>
<name>A0A1P8WP77_9PLAN</name>
<dbReference type="AlphaFoldDB" id="A0A1P8WP77"/>
<evidence type="ECO:0000313" key="1">
    <source>
        <dbReference type="EMBL" id="APZ95857.1"/>
    </source>
</evidence>
<dbReference type="Proteomes" id="UP000187735">
    <property type="component" value="Chromosome"/>
</dbReference>
<gene>
    <name evidence="1" type="ORF">Fuma_05520</name>
</gene>
<accession>A0A1P8WP77</accession>
<dbReference type="KEGG" id="fmr:Fuma_05520"/>
<protein>
    <submittedName>
        <fullName evidence="1">Uncharacterized protein</fullName>
    </submittedName>
</protein>
<keyword evidence="2" id="KW-1185">Reference proteome</keyword>
<reference evidence="1 2" key="1">
    <citation type="journal article" date="2016" name="Front. Microbiol.">
        <title>Fuerstia marisgermanicae gen. nov., sp. nov., an Unusual Member of the Phylum Planctomycetes from the German Wadden Sea.</title>
        <authorList>
            <person name="Kohn T."/>
            <person name="Heuer A."/>
            <person name="Jogler M."/>
            <person name="Vollmers J."/>
            <person name="Boedeker C."/>
            <person name="Bunk B."/>
            <person name="Rast P."/>
            <person name="Borchert D."/>
            <person name="Glockner I."/>
            <person name="Freese H.M."/>
            <person name="Klenk H.P."/>
            <person name="Overmann J."/>
            <person name="Kaster A.K."/>
            <person name="Rohde M."/>
            <person name="Wiegand S."/>
            <person name="Jogler C."/>
        </authorList>
    </citation>
    <scope>NUCLEOTIDE SEQUENCE [LARGE SCALE GENOMIC DNA]</scope>
    <source>
        <strain evidence="1 2">NH11</strain>
    </source>
</reference>
<organism evidence="1 2">
    <name type="scientific">Fuerstiella marisgermanici</name>
    <dbReference type="NCBI Taxonomy" id="1891926"/>
    <lineage>
        <taxon>Bacteria</taxon>
        <taxon>Pseudomonadati</taxon>
        <taxon>Planctomycetota</taxon>
        <taxon>Planctomycetia</taxon>
        <taxon>Planctomycetales</taxon>
        <taxon>Planctomycetaceae</taxon>
        <taxon>Fuerstiella</taxon>
    </lineage>
</organism>
<proteinExistence type="predicted"/>